<dbReference type="EMBL" id="BBJS01000033">
    <property type="protein sequence ID" value="GAN14209.1"/>
    <property type="molecule type" value="Genomic_DNA"/>
</dbReference>
<evidence type="ECO:0000256" key="2">
    <source>
        <dbReference type="ARBA" id="ARBA00023136"/>
    </source>
</evidence>
<dbReference type="InterPro" id="IPR036942">
    <property type="entry name" value="Beta-barrel_TonB_sf"/>
</dbReference>
<evidence type="ECO:0000313" key="4">
    <source>
        <dbReference type="EMBL" id="GAN14209.1"/>
    </source>
</evidence>
<comment type="subcellular location">
    <subcellularLocation>
        <location evidence="1">Cell outer membrane</location>
    </subcellularLocation>
</comment>
<evidence type="ECO:0000256" key="1">
    <source>
        <dbReference type="ARBA" id="ARBA00004442"/>
    </source>
</evidence>
<dbReference type="RefSeq" id="WP_007404571.1">
    <property type="nucleotide sequence ID" value="NZ_BBJS01000033.1"/>
</dbReference>
<keyword evidence="3" id="KW-0998">Cell outer membrane</keyword>
<keyword evidence="2" id="KW-0472">Membrane</keyword>
<name>A0A0C9N3N5_SPHPI</name>
<comment type="caution">
    <text evidence="4">The sequence shown here is derived from an EMBL/GenBank/DDBJ whole genome shotgun (WGS) entry which is preliminary data.</text>
</comment>
<evidence type="ECO:0000313" key="5">
    <source>
        <dbReference type="Proteomes" id="UP000032025"/>
    </source>
</evidence>
<dbReference type="Gene3D" id="2.40.170.20">
    <property type="entry name" value="TonB-dependent receptor, beta-barrel domain"/>
    <property type="match status" value="1"/>
</dbReference>
<sequence length="79" mass="8799">MAGYPRHSGTANLTYEGKTFKILFQGQYTGKVKFNLRFIVDNVFNASAPFPALSVTGGTRPYYPGLIGRFFRVVATARF</sequence>
<reference evidence="4 5" key="1">
    <citation type="submission" date="2014-08" db="EMBL/GenBank/DDBJ databases">
        <title>Whole genome shotgun sequence of Sphingomonas paucimobilis NBRC 13935.</title>
        <authorList>
            <person name="Hosoyama A."/>
            <person name="Hashimoto M."/>
            <person name="Hosoyama Y."/>
            <person name="Noguchi M."/>
            <person name="Uohara A."/>
            <person name="Ohji S."/>
            <person name="Katano-Makiyama Y."/>
            <person name="Ichikawa N."/>
            <person name="Kimura A."/>
            <person name="Yamazoe A."/>
            <person name="Fujita N."/>
        </authorList>
    </citation>
    <scope>NUCLEOTIDE SEQUENCE [LARGE SCALE GENOMIC DNA]</scope>
    <source>
        <strain evidence="4 5">NBRC 13935</strain>
    </source>
</reference>
<evidence type="ECO:0000256" key="3">
    <source>
        <dbReference type="ARBA" id="ARBA00023237"/>
    </source>
</evidence>
<dbReference type="GeneID" id="78528625"/>
<accession>A0A0C9N3N5</accession>
<proteinExistence type="predicted"/>
<protein>
    <submittedName>
        <fullName evidence="4">DNA, contig: SP633</fullName>
    </submittedName>
</protein>
<gene>
    <name evidence="4" type="ORF">SP6_33_00100</name>
</gene>
<organism evidence="4 5">
    <name type="scientific">Sphingomonas paucimobilis NBRC 13935</name>
    <dbReference type="NCBI Taxonomy" id="1219050"/>
    <lineage>
        <taxon>Bacteria</taxon>
        <taxon>Pseudomonadati</taxon>
        <taxon>Pseudomonadota</taxon>
        <taxon>Alphaproteobacteria</taxon>
        <taxon>Sphingomonadales</taxon>
        <taxon>Sphingomonadaceae</taxon>
        <taxon>Sphingomonas</taxon>
    </lineage>
</organism>
<dbReference type="AlphaFoldDB" id="A0A0C9N3N5"/>
<dbReference type="Proteomes" id="UP000032025">
    <property type="component" value="Unassembled WGS sequence"/>
</dbReference>
<dbReference type="GO" id="GO:0009279">
    <property type="term" value="C:cell outer membrane"/>
    <property type="evidence" value="ECO:0007669"/>
    <property type="project" value="UniProtKB-SubCell"/>
</dbReference>
<dbReference type="SUPFAM" id="SSF56935">
    <property type="entry name" value="Porins"/>
    <property type="match status" value="1"/>
</dbReference>
<keyword evidence="5" id="KW-1185">Reference proteome</keyword>